<dbReference type="AlphaFoldDB" id="A0A0R3QDV5"/>
<reference evidence="4" key="1">
    <citation type="submission" date="2017-02" db="UniProtKB">
        <authorList>
            <consortium name="WormBaseParasite"/>
        </authorList>
    </citation>
    <scope>IDENTIFICATION</scope>
</reference>
<evidence type="ECO:0000313" key="3">
    <source>
        <dbReference type="Proteomes" id="UP000280834"/>
    </source>
</evidence>
<evidence type="ECO:0000313" key="2">
    <source>
        <dbReference type="EMBL" id="VDO15598.1"/>
    </source>
</evidence>
<dbReference type="InterPro" id="IPR056906">
    <property type="entry name" value="ORF2/G2P_dom"/>
</dbReference>
<sequence length="259" mass="29124">MAWADNCITIDPKQTRVTRLRKGLGIAAKQLHNQGDRNQQIWMQTLTYAGTNRDWRPEHISRYLDAMRKWHYAVTGSKSLRYAWVAELQQRGVIHYHVIVWLAGGLTPPKGDIAWKRRDKAGLVHWEPPMWPHGMTRRDLSTAPVAYLMKYASKVESKNVGSFPHGARIHGAGGMDATGRAIRRWVLWPAYVQGNASVDDRFRPATGGGYINAETGELLQAEFSPTGGGFQSFIRVRTTPRRIEASGPFSWLPGAANVH</sequence>
<gene>
    <name evidence="2" type="ORF">BTMF_LOCUS3837</name>
</gene>
<feature type="domain" description="Replication-associated protein ORF2/G2P" evidence="1">
    <location>
        <begin position="42"/>
        <end position="155"/>
    </location>
</feature>
<proteinExistence type="predicted"/>
<accession>A0A0R3QDV5</accession>
<reference evidence="2 3" key="2">
    <citation type="submission" date="2018-11" db="EMBL/GenBank/DDBJ databases">
        <authorList>
            <consortium name="Pathogen Informatics"/>
        </authorList>
    </citation>
    <scope>NUCLEOTIDE SEQUENCE [LARGE SCALE GENOMIC DNA]</scope>
</reference>
<evidence type="ECO:0000259" key="1">
    <source>
        <dbReference type="Pfam" id="PF23343"/>
    </source>
</evidence>
<organism evidence="4">
    <name type="scientific">Brugia timori</name>
    <dbReference type="NCBI Taxonomy" id="42155"/>
    <lineage>
        <taxon>Eukaryota</taxon>
        <taxon>Metazoa</taxon>
        <taxon>Ecdysozoa</taxon>
        <taxon>Nematoda</taxon>
        <taxon>Chromadorea</taxon>
        <taxon>Rhabditida</taxon>
        <taxon>Spirurina</taxon>
        <taxon>Spiruromorpha</taxon>
        <taxon>Filarioidea</taxon>
        <taxon>Onchocercidae</taxon>
        <taxon>Brugia</taxon>
    </lineage>
</organism>
<keyword evidence="3" id="KW-1185">Reference proteome</keyword>
<evidence type="ECO:0000313" key="4">
    <source>
        <dbReference type="WBParaSite" id="BTMF_0000454101-mRNA-1"/>
    </source>
</evidence>
<dbReference type="Proteomes" id="UP000280834">
    <property type="component" value="Unassembled WGS sequence"/>
</dbReference>
<name>A0A0R3QDV5_9BILA</name>
<dbReference type="WBParaSite" id="BTMF_0000454101-mRNA-1">
    <property type="protein sequence ID" value="BTMF_0000454101-mRNA-1"/>
    <property type="gene ID" value="BTMF_0000454101"/>
</dbReference>
<dbReference type="EMBL" id="UZAG01003603">
    <property type="protein sequence ID" value="VDO15598.1"/>
    <property type="molecule type" value="Genomic_DNA"/>
</dbReference>
<protein>
    <submittedName>
        <fullName evidence="4">Rep protein</fullName>
    </submittedName>
</protein>
<dbReference type="Pfam" id="PF23343">
    <property type="entry name" value="REP_ORF2-G2P"/>
    <property type="match status" value="1"/>
</dbReference>